<keyword evidence="1" id="KW-1133">Transmembrane helix</keyword>
<name>A0ABW5A252_9BACL</name>
<protein>
    <submittedName>
        <fullName evidence="3">Phosphatase PAP2 family protein</fullName>
    </submittedName>
</protein>
<sequence>MNLSIFVKRYFLISLFAAIGLVLIANLIEWERVIRFDSSIITFITEFHSELMTKVMIAITTFGNTESVVIISLLALFLLYRLGNNKLEMAIVFLVVGASGAVNYLIKNLVQRIRPDQNPLIIEHGFSFPSGHSMSAFALYGVLAFMVWLKVENKWLRAALISACAGLVLLIGTSRIYLGVHYPSDVIGGFLGGASLIGLAVWFYQQKRTEA</sequence>
<reference evidence="4" key="1">
    <citation type="journal article" date="2019" name="Int. J. Syst. Evol. Microbiol.">
        <title>The Global Catalogue of Microorganisms (GCM) 10K type strain sequencing project: providing services to taxonomists for standard genome sequencing and annotation.</title>
        <authorList>
            <consortium name="The Broad Institute Genomics Platform"/>
            <consortium name="The Broad Institute Genome Sequencing Center for Infectious Disease"/>
            <person name="Wu L."/>
            <person name="Ma J."/>
        </authorList>
    </citation>
    <scope>NUCLEOTIDE SEQUENCE [LARGE SCALE GENOMIC DNA]</scope>
    <source>
        <strain evidence="4">CGMCC 1.13574</strain>
    </source>
</reference>
<dbReference type="CDD" id="cd03392">
    <property type="entry name" value="PAP2_like_2"/>
    <property type="match status" value="1"/>
</dbReference>
<evidence type="ECO:0000259" key="2">
    <source>
        <dbReference type="SMART" id="SM00014"/>
    </source>
</evidence>
<gene>
    <name evidence="3" type="ORF">ACFSOY_18865</name>
</gene>
<evidence type="ECO:0000256" key="1">
    <source>
        <dbReference type="SAM" id="Phobius"/>
    </source>
</evidence>
<dbReference type="Gene3D" id="1.20.144.10">
    <property type="entry name" value="Phosphatidic acid phosphatase type 2/haloperoxidase"/>
    <property type="match status" value="2"/>
</dbReference>
<comment type="caution">
    <text evidence="3">The sequence shown here is derived from an EMBL/GenBank/DDBJ whole genome shotgun (WGS) entry which is preliminary data.</text>
</comment>
<dbReference type="PANTHER" id="PTHR14969:SF13">
    <property type="entry name" value="AT30094P"/>
    <property type="match status" value="1"/>
</dbReference>
<keyword evidence="1" id="KW-0812">Transmembrane</keyword>
<feature type="transmembrane region" description="Helical" evidence="1">
    <location>
        <begin position="156"/>
        <end position="180"/>
    </location>
</feature>
<proteinExistence type="predicted"/>
<dbReference type="InterPro" id="IPR036938">
    <property type="entry name" value="PAP2/HPO_sf"/>
</dbReference>
<dbReference type="RefSeq" id="WP_386049334.1">
    <property type="nucleotide sequence ID" value="NZ_JBHUIO010000011.1"/>
</dbReference>
<accession>A0ABW5A252</accession>
<feature type="transmembrane region" description="Helical" evidence="1">
    <location>
        <begin position="55"/>
        <end position="80"/>
    </location>
</feature>
<keyword evidence="1" id="KW-0472">Membrane</keyword>
<dbReference type="InterPro" id="IPR000326">
    <property type="entry name" value="PAP2/HPO"/>
</dbReference>
<evidence type="ECO:0000313" key="3">
    <source>
        <dbReference type="EMBL" id="MFD2172030.1"/>
    </source>
</evidence>
<dbReference type="SUPFAM" id="SSF48317">
    <property type="entry name" value="Acid phosphatase/Vanadium-dependent haloperoxidase"/>
    <property type="match status" value="1"/>
</dbReference>
<feature type="domain" description="Phosphatidic acid phosphatase type 2/haloperoxidase" evidence="2">
    <location>
        <begin position="87"/>
        <end position="201"/>
    </location>
</feature>
<feature type="transmembrane region" description="Helical" evidence="1">
    <location>
        <begin position="9"/>
        <end position="28"/>
    </location>
</feature>
<feature type="transmembrane region" description="Helical" evidence="1">
    <location>
        <begin position="87"/>
        <end position="106"/>
    </location>
</feature>
<dbReference type="Pfam" id="PF01569">
    <property type="entry name" value="PAP2"/>
    <property type="match status" value="1"/>
</dbReference>
<keyword evidence="4" id="KW-1185">Reference proteome</keyword>
<organism evidence="3 4">
    <name type="scientific">Tumebacillus lipolyticus</name>
    <dbReference type="NCBI Taxonomy" id="1280370"/>
    <lineage>
        <taxon>Bacteria</taxon>
        <taxon>Bacillati</taxon>
        <taxon>Bacillota</taxon>
        <taxon>Bacilli</taxon>
        <taxon>Bacillales</taxon>
        <taxon>Alicyclobacillaceae</taxon>
        <taxon>Tumebacillus</taxon>
    </lineage>
</organism>
<evidence type="ECO:0000313" key="4">
    <source>
        <dbReference type="Proteomes" id="UP001597343"/>
    </source>
</evidence>
<dbReference type="PANTHER" id="PTHR14969">
    <property type="entry name" value="SPHINGOSINE-1-PHOSPHATE PHOSPHOHYDROLASE"/>
    <property type="match status" value="1"/>
</dbReference>
<dbReference type="SMART" id="SM00014">
    <property type="entry name" value="acidPPc"/>
    <property type="match status" value="1"/>
</dbReference>
<feature type="transmembrane region" description="Helical" evidence="1">
    <location>
        <begin position="126"/>
        <end position="149"/>
    </location>
</feature>
<dbReference type="EMBL" id="JBHUIO010000011">
    <property type="protein sequence ID" value="MFD2172030.1"/>
    <property type="molecule type" value="Genomic_DNA"/>
</dbReference>
<dbReference type="Proteomes" id="UP001597343">
    <property type="component" value="Unassembled WGS sequence"/>
</dbReference>
<feature type="transmembrane region" description="Helical" evidence="1">
    <location>
        <begin position="186"/>
        <end position="204"/>
    </location>
</feature>